<name>A0A3N4I792_ASCIM</name>
<dbReference type="AlphaFoldDB" id="A0A3N4I792"/>
<reference evidence="1 2" key="1">
    <citation type="journal article" date="2018" name="Nat. Ecol. Evol.">
        <title>Pezizomycetes genomes reveal the molecular basis of ectomycorrhizal truffle lifestyle.</title>
        <authorList>
            <person name="Murat C."/>
            <person name="Payen T."/>
            <person name="Noel B."/>
            <person name="Kuo A."/>
            <person name="Morin E."/>
            <person name="Chen J."/>
            <person name="Kohler A."/>
            <person name="Krizsan K."/>
            <person name="Balestrini R."/>
            <person name="Da Silva C."/>
            <person name="Montanini B."/>
            <person name="Hainaut M."/>
            <person name="Levati E."/>
            <person name="Barry K.W."/>
            <person name="Belfiori B."/>
            <person name="Cichocki N."/>
            <person name="Clum A."/>
            <person name="Dockter R.B."/>
            <person name="Fauchery L."/>
            <person name="Guy J."/>
            <person name="Iotti M."/>
            <person name="Le Tacon F."/>
            <person name="Lindquist E.A."/>
            <person name="Lipzen A."/>
            <person name="Malagnac F."/>
            <person name="Mello A."/>
            <person name="Molinier V."/>
            <person name="Miyauchi S."/>
            <person name="Poulain J."/>
            <person name="Riccioni C."/>
            <person name="Rubini A."/>
            <person name="Sitrit Y."/>
            <person name="Splivallo R."/>
            <person name="Traeger S."/>
            <person name="Wang M."/>
            <person name="Zifcakova L."/>
            <person name="Wipf D."/>
            <person name="Zambonelli A."/>
            <person name="Paolocci F."/>
            <person name="Nowrousian M."/>
            <person name="Ottonello S."/>
            <person name="Baldrian P."/>
            <person name="Spatafora J.W."/>
            <person name="Henrissat B."/>
            <person name="Nagy L.G."/>
            <person name="Aury J.M."/>
            <person name="Wincker P."/>
            <person name="Grigoriev I.V."/>
            <person name="Bonfante P."/>
            <person name="Martin F.M."/>
        </authorList>
    </citation>
    <scope>NUCLEOTIDE SEQUENCE [LARGE SCALE GENOMIC DNA]</scope>
    <source>
        <strain evidence="1 2">RN42</strain>
    </source>
</reference>
<proteinExistence type="predicted"/>
<keyword evidence="2" id="KW-1185">Reference proteome</keyword>
<protein>
    <submittedName>
        <fullName evidence="1">Uncharacterized protein</fullName>
    </submittedName>
</protein>
<accession>A0A3N4I792</accession>
<dbReference type="EMBL" id="ML119693">
    <property type="protein sequence ID" value="RPA79960.1"/>
    <property type="molecule type" value="Genomic_DNA"/>
</dbReference>
<dbReference type="Proteomes" id="UP000275078">
    <property type="component" value="Unassembled WGS sequence"/>
</dbReference>
<evidence type="ECO:0000313" key="2">
    <source>
        <dbReference type="Proteomes" id="UP000275078"/>
    </source>
</evidence>
<gene>
    <name evidence="1" type="ORF">BJ508DRAFT_307872</name>
</gene>
<evidence type="ECO:0000313" key="1">
    <source>
        <dbReference type="EMBL" id="RPA79960.1"/>
    </source>
</evidence>
<organism evidence="1 2">
    <name type="scientific">Ascobolus immersus RN42</name>
    <dbReference type="NCBI Taxonomy" id="1160509"/>
    <lineage>
        <taxon>Eukaryota</taxon>
        <taxon>Fungi</taxon>
        <taxon>Dikarya</taxon>
        <taxon>Ascomycota</taxon>
        <taxon>Pezizomycotina</taxon>
        <taxon>Pezizomycetes</taxon>
        <taxon>Pezizales</taxon>
        <taxon>Ascobolaceae</taxon>
        <taxon>Ascobolus</taxon>
    </lineage>
</organism>
<sequence>MAGLGVALPSVCVAGKGLGAAEYFIVKQAASSSKNYTLRHCDSRAHISNWKQETETPGTAAHEMVTKQHMLIPITIASAAIKYTCAAIQPRGWYNFDRINTEQDARVTLLPPNTPAETTRKYAKPFKFGPHDSTHSRYYQIASTYFQRLNASRIPAGKKYRQVY</sequence>